<name>A0A427TS60_9BACI</name>
<dbReference type="GO" id="GO:0008168">
    <property type="term" value="F:methyltransferase activity"/>
    <property type="evidence" value="ECO:0007669"/>
    <property type="project" value="UniProtKB-KW"/>
</dbReference>
<accession>A0A427TS60</accession>
<proteinExistence type="predicted"/>
<dbReference type="RefSeq" id="WP_125480089.1">
    <property type="nucleotide sequence ID" value="NZ_RSFW01000013.1"/>
</dbReference>
<dbReference type="AlphaFoldDB" id="A0A427TS60"/>
<keyword evidence="1" id="KW-0489">Methyltransferase</keyword>
<evidence type="ECO:0000313" key="1">
    <source>
        <dbReference type="EMBL" id="RSD27098.1"/>
    </source>
</evidence>
<organism evidence="1 2">
    <name type="scientific">Mesobacillus subterraneus</name>
    <dbReference type="NCBI Taxonomy" id="285983"/>
    <lineage>
        <taxon>Bacteria</taxon>
        <taxon>Bacillati</taxon>
        <taxon>Bacillota</taxon>
        <taxon>Bacilli</taxon>
        <taxon>Bacillales</taxon>
        <taxon>Bacillaceae</taxon>
        <taxon>Mesobacillus</taxon>
    </lineage>
</organism>
<dbReference type="Proteomes" id="UP000279911">
    <property type="component" value="Unassembled WGS sequence"/>
</dbReference>
<comment type="caution">
    <text evidence="1">The sequence shown here is derived from an EMBL/GenBank/DDBJ whole genome shotgun (WGS) entry which is preliminary data.</text>
</comment>
<dbReference type="EMBL" id="RSFW01000013">
    <property type="protein sequence ID" value="RSD27098.1"/>
    <property type="molecule type" value="Genomic_DNA"/>
</dbReference>
<keyword evidence="1" id="KW-0808">Transferase</keyword>
<evidence type="ECO:0000313" key="2">
    <source>
        <dbReference type="Proteomes" id="UP000279911"/>
    </source>
</evidence>
<gene>
    <name evidence="1" type="ORF">EJA10_11175</name>
</gene>
<dbReference type="OrthoDB" id="1914848at2"/>
<sequence>MDKVLVEVFIPASEKSYDVFLPLESKLHEVVHLLAGTMTELSQGYFTATHDTILCDRKTGTILNINQTVEETGLMNGAKLMLI</sequence>
<reference evidence="2" key="1">
    <citation type="submission" date="2018-12" db="EMBL/GenBank/DDBJ databases">
        <title>Bacillus chawlae sp. nov., Bacillus glennii sp. nov., and Bacillus saganii sp. nov. Isolated from the Vehicle Assembly Building at Kennedy Space Center where the Viking Spacecraft were Assembled.</title>
        <authorList>
            <person name="Seuylemezian A."/>
            <person name="Vaishampayan P."/>
        </authorList>
    </citation>
    <scope>NUCLEOTIDE SEQUENCE [LARGE SCALE GENOMIC DNA]</scope>
    <source>
        <strain evidence="2">DSM 13966</strain>
    </source>
</reference>
<dbReference type="GO" id="GO:0032259">
    <property type="term" value="P:methylation"/>
    <property type="evidence" value="ECO:0007669"/>
    <property type="project" value="UniProtKB-KW"/>
</dbReference>
<protein>
    <submittedName>
        <fullName evidence="1">Methyltransferase</fullName>
    </submittedName>
</protein>